<dbReference type="FunFam" id="3.90.226.10:FF:000058">
    <property type="entry name" value="Enoyl-CoA hydratase/isomerase family protein"/>
    <property type="match status" value="1"/>
</dbReference>
<dbReference type="Proteomes" id="UP000503462">
    <property type="component" value="Chromosome 4"/>
</dbReference>
<dbReference type="Gene3D" id="1.10.12.10">
    <property type="entry name" value="Lyase 2-enoyl-coa Hydratase, Chain A, domain 2"/>
    <property type="match status" value="1"/>
</dbReference>
<name>A0A6H0Y101_9PEZI</name>
<gene>
    <name evidence="4" type="ORF">AMS68_006118</name>
</gene>
<dbReference type="OrthoDB" id="410701at2759"/>
<keyword evidence="2" id="KW-0843">Virulence</keyword>
<keyword evidence="3" id="KW-0456">Lyase</keyword>
<keyword evidence="5" id="KW-1185">Reference proteome</keyword>
<dbReference type="GO" id="GO:0005739">
    <property type="term" value="C:mitochondrion"/>
    <property type="evidence" value="ECO:0007669"/>
    <property type="project" value="TreeGrafter"/>
</dbReference>
<sequence length="305" mass="32408">MVSTASRQALGQLAHVVRSSSTQQIRHATSLTSAIKISSVPAPHTGTIAVLSLNRGRARNALSKSLLSELSGVVDGLHAEDGKGSTRALIIASESDDAFCAGADLKERLEMSLNEVSEYLKRLRNTFSRLSTLPIPTISAVSSTAFGGGLELALSTNFRVFGSTATISLPETRLGIIPGAGATYRLPALIGQSRAQDLILTGRRVAAPEAYFLGLCDRLVEVTEEEFATPGVARGKVLEQAMIMATDICDGAPVATRAAMQAIAGSRRGEAAESKAYEMVLHTQDRVEALRAFVEKRDRPAFKGR</sequence>
<protein>
    <submittedName>
        <fullName evidence="4">Uncharacterized protein</fullName>
    </submittedName>
</protein>
<evidence type="ECO:0000256" key="2">
    <source>
        <dbReference type="ARBA" id="ARBA00023026"/>
    </source>
</evidence>
<evidence type="ECO:0000313" key="5">
    <source>
        <dbReference type="Proteomes" id="UP000503462"/>
    </source>
</evidence>
<dbReference type="InterPro" id="IPR014748">
    <property type="entry name" value="Enoyl-CoA_hydra_C"/>
</dbReference>
<dbReference type="GO" id="GO:0016829">
    <property type="term" value="F:lyase activity"/>
    <property type="evidence" value="ECO:0007669"/>
    <property type="project" value="UniProtKB-KW"/>
</dbReference>
<evidence type="ECO:0000256" key="1">
    <source>
        <dbReference type="ARBA" id="ARBA00005254"/>
    </source>
</evidence>
<dbReference type="Gene3D" id="3.90.226.10">
    <property type="entry name" value="2-enoyl-CoA Hydratase, Chain A, domain 1"/>
    <property type="match status" value="1"/>
</dbReference>
<dbReference type="CDD" id="cd06558">
    <property type="entry name" value="crotonase-like"/>
    <property type="match status" value="1"/>
</dbReference>
<comment type="similarity">
    <text evidence="1">Belongs to the enoyl-CoA hydratase/isomerase family.</text>
</comment>
<dbReference type="PANTHER" id="PTHR11941:SF171">
    <property type="entry name" value="SD19268P"/>
    <property type="match status" value="1"/>
</dbReference>
<evidence type="ECO:0000256" key="3">
    <source>
        <dbReference type="ARBA" id="ARBA00023239"/>
    </source>
</evidence>
<dbReference type="SUPFAM" id="SSF52096">
    <property type="entry name" value="ClpP/crotonase"/>
    <property type="match status" value="1"/>
</dbReference>
<dbReference type="PANTHER" id="PTHR11941">
    <property type="entry name" value="ENOYL-COA HYDRATASE-RELATED"/>
    <property type="match status" value="1"/>
</dbReference>
<dbReference type="InterPro" id="IPR029045">
    <property type="entry name" value="ClpP/crotonase-like_dom_sf"/>
</dbReference>
<dbReference type="Pfam" id="PF00378">
    <property type="entry name" value="ECH_1"/>
    <property type="match status" value="1"/>
</dbReference>
<reference evidence="4 5" key="1">
    <citation type="journal article" date="2016" name="Sci. Rep.">
        <title>Peltaster fructicola genome reveals evolution from an invasive phytopathogen to an ectophytic parasite.</title>
        <authorList>
            <person name="Xu C."/>
            <person name="Chen H."/>
            <person name="Gleason M.L."/>
            <person name="Xu J.R."/>
            <person name="Liu H."/>
            <person name="Zhang R."/>
            <person name="Sun G."/>
        </authorList>
    </citation>
    <scope>NUCLEOTIDE SEQUENCE [LARGE SCALE GENOMIC DNA]</scope>
    <source>
        <strain evidence="4 5">LNHT1506</strain>
    </source>
</reference>
<accession>A0A6H0Y101</accession>
<organism evidence="4 5">
    <name type="scientific">Peltaster fructicola</name>
    <dbReference type="NCBI Taxonomy" id="286661"/>
    <lineage>
        <taxon>Eukaryota</taxon>
        <taxon>Fungi</taxon>
        <taxon>Dikarya</taxon>
        <taxon>Ascomycota</taxon>
        <taxon>Pezizomycotina</taxon>
        <taxon>Dothideomycetes</taxon>
        <taxon>Dothideomycetes incertae sedis</taxon>
        <taxon>Peltaster</taxon>
    </lineage>
</organism>
<dbReference type="AlphaFoldDB" id="A0A6H0Y101"/>
<dbReference type="InterPro" id="IPR001753">
    <property type="entry name" value="Enoyl-CoA_hydra/iso"/>
</dbReference>
<dbReference type="EMBL" id="CP051142">
    <property type="protein sequence ID" value="QIX00601.1"/>
    <property type="molecule type" value="Genomic_DNA"/>
</dbReference>
<dbReference type="GO" id="GO:0006635">
    <property type="term" value="P:fatty acid beta-oxidation"/>
    <property type="evidence" value="ECO:0007669"/>
    <property type="project" value="TreeGrafter"/>
</dbReference>
<evidence type="ECO:0000313" key="4">
    <source>
        <dbReference type="EMBL" id="QIX00601.1"/>
    </source>
</evidence>
<proteinExistence type="inferred from homology"/>